<dbReference type="Proteomes" id="UP000646827">
    <property type="component" value="Unassembled WGS sequence"/>
</dbReference>
<dbReference type="InterPro" id="IPR010730">
    <property type="entry name" value="HET"/>
</dbReference>
<dbReference type="AlphaFoldDB" id="A0A8H7S1M5"/>
<keyword evidence="3" id="KW-1185">Reference proteome</keyword>
<evidence type="ECO:0000313" key="3">
    <source>
        <dbReference type="Proteomes" id="UP000646827"/>
    </source>
</evidence>
<dbReference type="OrthoDB" id="3553147at2759"/>
<name>A0A8H7S1M5_9FUNG</name>
<dbReference type="InterPro" id="IPR052895">
    <property type="entry name" value="HetReg/Transcr_Mod"/>
</dbReference>
<comment type="caution">
    <text evidence="2">The sequence shown here is derived from an EMBL/GenBank/DDBJ whole genome shotgun (WGS) entry which is preliminary data.</text>
</comment>
<feature type="domain" description="Heterokaryon incompatibility" evidence="1">
    <location>
        <begin position="23"/>
        <end position="133"/>
    </location>
</feature>
<sequence>MPNYLVRTSDMKVVKGSEVQEGYCTLSYSWNQSGEIVINETGKKSHRRIDQGKHKIIFPGKTVPKKPRGRKRIPGKVKFVKFEGIIQEICKDFNIKYIWYDQMCINQDDEEEKHNEIREMHKIYSNAHCKVALIPDLKIFSYGPEKSTGGAITHNLDLGAFSMTQWMKRMWTLEETVMSSRMLFVGSNIHAWWYCLPAIYFPLFYKQFANSAARILHCAHTRTSTKEHDHVFALANIFPDVMKEITIDYNQDIQELMIQFYGALAKKDLSILCFGPYHLYKSICRTSSSDGVKGDNIKELEYEVPITKFVLPSWTGVDGEHYYSSNYQTSFKNYTVIGRVMQITCSGMTNDQHEASISTLSSDTLDDIPPLPQQEINEYCEWRLGIRVKVPNSTNEKRLVLCEWCSAETQRDDKGCEHVIQELRNLSYFMPINKKNFEWINIKPWGSNISIHFPRLTEVLQDDTQYVLLIGVQFTDSGSRRSLPSYPIIKKHKNCYKAIGLCSIKGIDYLLNDIPLQEQTFDIY</sequence>
<reference evidence="2 3" key="1">
    <citation type="submission" date="2020-12" db="EMBL/GenBank/DDBJ databases">
        <title>Metabolic potential, ecology and presence of endohyphal bacteria is reflected in genomic diversity of Mucoromycotina.</title>
        <authorList>
            <person name="Muszewska A."/>
            <person name="Okrasinska A."/>
            <person name="Steczkiewicz K."/>
            <person name="Drgas O."/>
            <person name="Orlowska M."/>
            <person name="Perlinska-Lenart U."/>
            <person name="Aleksandrzak-Piekarczyk T."/>
            <person name="Szatraj K."/>
            <person name="Zielenkiewicz U."/>
            <person name="Pilsyk S."/>
            <person name="Malc E."/>
            <person name="Mieczkowski P."/>
            <person name="Kruszewska J.S."/>
            <person name="Biernat P."/>
            <person name="Pawlowska J."/>
        </authorList>
    </citation>
    <scope>NUCLEOTIDE SEQUENCE [LARGE SCALE GENOMIC DNA]</scope>
    <source>
        <strain evidence="2 3">CBS 142.35</strain>
    </source>
</reference>
<dbReference type="EMBL" id="JAEPRB010000122">
    <property type="protein sequence ID" value="KAG2221005.1"/>
    <property type="molecule type" value="Genomic_DNA"/>
</dbReference>
<dbReference type="PANTHER" id="PTHR24148">
    <property type="entry name" value="ANKYRIN REPEAT DOMAIN-CONTAINING PROTEIN 39 HOMOLOG-RELATED"/>
    <property type="match status" value="1"/>
</dbReference>
<dbReference type="Pfam" id="PF06985">
    <property type="entry name" value="HET"/>
    <property type="match status" value="1"/>
</dbReference>
<evidence type="ECO:0000313" key="2">
    <source>
        <dbReference type="EMBL" id="KAG2221005.1"/>
    </source>
</evidence>
<evidence type="ECO:0000259" key="1">
    <source>
        <dbReference type="Pfam" id="PF06985"/>
    </source>
</evidence>
<proteinExistence type="predicted"/>
<protein>
    <recommendedName>
        <fullName evidence="1">Heterokaryon incompatibility domain-containing protein</fullName>
    </recommendedName>
</protein>
<organism evidence="2 3">
    <name type="scientific">Circinella minor</name>
    <dbReference type="NCBI Taxonomy" id="1195481"/>
    <lineage>
        <taxon>Eukaryota</taxon>
        <taxon>Fungi</taxon>
        <taxon>Fungi incertae sedis</taxon>
        <taxon>Mucoromycota</taxon>
        <taxon>Mucoromycotina</taxon>
        <taxon>Mucoromycetes</taxon>
        <taxon>Mucorales</taxon>
        <taxon>Lichtheimiaceae</taxon>
        <taxon>Circinella</taxon>
    </lineage>
</organism>
<gene>
    <name evidence="2" type="ORF">INT45_004624</name>
</gene>
<accession>A0A8H7S1M5</accession>
<dbReference type="PANTHER" id="PTHR24148:SF64">
    <property type="entry name" value="HETEROKARYON INCOMPATIBILITY DOMAIN-CONTAINING PROTEIN"/>
    <property type="match status" value="1"/>
</dbReference>